<accession>A0AA39P454</accession>
<evidence type="ECO:0000313" key="1">
    <source>
        <dbReference type="EMBL" id="KAK0477144.1"/>
    </source>
</evidence>
<comment type="caution">
    <text evidence="1">The sequence shown here is derived from an EMBL/GenBank/DDBJ whole genome shotgun (WGS) entry which is preliminary data.</text>
</comment>
<dbReference type="AlphaFoldDB" id="A0AA39P454"/>
<evidence type="ECO:0008006" key="3">
    <source>
        <dbReference type="Google" id="ProtNLM"/>
    </source>
</evidence>
<reference evidence="1" key="1">
    <citation type="submission" date="2023-06" db="EMBL/GenBank/DDBJ databases">
        <authorList>
            <consortium name="Lawrence Berkeley National Laboratory"/>
            <person name="Ahrendt S."/>
            <person name="Sahu N."/>
            <person name="Indic B."/>
            <person name="Wong-Bajracharya J."/>
            <person name="Merenyi Z."/>
            <person name="Ke H.-M."/>
            <person name="Monk M."/>
            <person name="Kocsube S."/>
            <person name="Drula E."/>
            <person name="Lipzen A."/>
            <person name="Balint B."/>
            <person name="Henrissat B."/>
            <person name="Andreopoulos B."/>
            <person name="Martin F.M."/>
            <person name="Harder C.B."/>
            <person name="Rigling D."/>
            <person name="Ford K.L."/>
            <person name="Foster G.D."/>
            <person name="Pangilinan J."/>
            <person name="Papanicolaou A."/>
            <person name="Barry K."/>
            <person name="LaButti K."/>
            <person name="Viragh M."/>
            <person name="Koriabine M."/>
            <person name="Yan M."/>
            <person name="Riley R."/>
            <person name="Champramary S."/>
            <person name="Plett K.L."/>
            <person name="Tsai I.J."/>
            <person name="Slot J."/>
            <person name="Sipos G."/>
            <person name="Plett J."/>
            <person name="Nagy L.G."/>
            <person name="Grigoriev I.V."/>
        </authorList>
    </citation>
    <scope>NUCLEOTIDE SEQUENCE</scope>
    <source>
        <strain evidence="1">ICMP 16352</strain>
    </source>
</reference>
<protein>
    <recommendedName>
        <fullName evidence="3">F-box domain-containing protein</fullName>
    </recommendedName>
</protein>
<sequence>MTSVLSSTTMTLCLENIPQEILEHIAFHLGTNIFLGPPSDLASLVVTNRHLESRLSLSKNHTLYAKIFTNKFDITIAKRRLGPDRVSAPVLAEELQRRCIYLKRLRSRKDATSFPSQESDDKDLRELLFHAYLLMLENEGRNECQLREYGHIDLWLHEYWFSDNGRSLAKRSIKANEWPSQTDHSAVAMWLFWFLLRPEGYTRDVEASWNVLNVLKLFALGAHRYHLTSPSWLDFIPPPHPHESNAIIHYSEIYRIKTPPLASPAILSFLTLVNRMLGSPEFATSIDRAPLAMLQRSTTGTEWECEWGRCINLGQPSFDKVLMMSFTPGSIEGVWEGIFTYTEFTAYAALLSGAPPPVLQKSLVVKHRQTWKLREHHLLATEPVTDSPVPTSIDDFDLLSSGDPLRSYFPTGTRIKEDHNGLEVREPGGKEPLYYKRACFLQPDEQRHVCDIIITGEGHSAWGQFNLVGRVRPCDGFISFSKDYVDGDRGKWLYRGYLIGNADGNLAGRWRDTLSPVAVPGYEGCFTMSRRR</sequence>
<name>A0AA39P454_9AGAR</name>
<proteinExistence type="predicted"/>
<keyword evidence="2" id="KW-1185">Reference proteome</keyword>
<dbReference type="Proteomes" id="UP001175227">
    <property type="component" value="Unassembled WGS sequence"/>
</dbReference>
<organism evidence="1 2">
    <name type="scientific">Armillaria novae-zelandiae</name>
    <dbReference type="NCBI Taxonomy" id="153914"/>
    <lineage>
        <taxon>Eukaryota</taxon>
        <taxon>Fungi</taxon>
        <taxon>Dikarya</taxon>
        <taxon>Basidiomycota</taxon>
        <taxon>Agaricomycotina</taxon>
        <taxon>Agaricomycetes</taxon>
        <taxon>Agaricomycetidae</taxon>
        <taxon>Agaricales</taxon>
        <taxon>Marasmiineae</taxon>
        <taxon>Physalacriaceae</taxon>
        <taxon>Armillaria</taxon>
    </lineage>
</organism>
<evidence type="ECO:0000313" key="2">
    <source>
        <dbReference type="Proteomes" id="UP001175227"/>
    </source>
</evidence>
<gene>
    <name evidence="1" type="ORF">IW261DRAFT_1488964</name>
</gene>
<dbReference type="EMBL" id="JAUEPR010000018">
    <property type="protein sequence ID" value="KAK0477144.1"/>
    <property type="molecule type" value="Genomic_DNA"/>
</dbReference>